<dbReference type="GO" id="GO:0005886">
    <property type="term" value="C:plasma membrane"/>
    <property type="evidence" value="ECO:0007669"/>
    <property type="project" value="TreeGrafter"/>
</dbReference>
<sequence length="216" mass="23938">METPSASEKVGKEEDVVQYASSSNIGVEPQAKNDRGYLKHYFTSSEGWIETTYLYLSFSNVPFACKIQDYHYLITPNIWPLNRKYKDYIAPFYGLNDEIPIFLTLLLGLQHALAMIGSIVSPFLAIAGGAFNIDPKTTQYLVSAAFYHNGHCNRPANDTSPRLLSVVGPTFDILPIAFSYTSMRYANGTCLTSEDGTQLPCPGAWGEACYAQSGFR</sequence>
<evidence type="ECO:0000256" key="2">
    <source>
        <dbReference type="ARBA" id="ARBA00022448"/>
    </source>
</evidence>
<dbReference type="EMBL" id="QGMI01001009">
    <property type="protein sequence ID" value="TVY35213.1"/>
    <property type="molecule type" value="Genomic_DNA"/>
</dbReference>
<protein>
    <submittedName>
        <fullName evidence="3">Putative purine permease</fullName>
    </submittedName>
</protein>
<proteinExistence type="inferred from homology"/>
<evidence type="ECO:0000313" key="4">
    <source>
        <dbReference type="Proteomes" id="UP000443090"/>
    </source>
</evidence>
<keyword evidence="4" id="KW-1185">Reference proteome</keyword>
<name>A0A8H8RJI4_9HELO</name>
<keyword evidence="2" id="KW-0813">Transport</keyword>
<organism evidence="3 4">
    <name type="scientific">Lachnellula occidentalis</name>
    <dbReference type="NCBI Taxonomy" id="215460"/>
    <lineage>
        <taxon>Eukaryota</taxon>
        <taxon>Fungi</taxon>
        <taxon>Dikarya</taxon>
        <taxon>Ascomycota</taxon>
        <taxon>Pezizomycotina</taxon>
        <taxon>Leotiomycetes</taxon>
        <taxon>Helotiales</taxon>
        <taxon>Lachnaceae</taxon>
        <taxon>Lachnellula</taxon>
    </lineage>
</organism>
<dbReference type="AlphaFoldDB" id="A0A8H8RJI4"/>
<reference evidence="3 4" key="1">
    <citation type="submission" date="2018-05" db="EMBL/GenBank/DDBJ databases">
        <title>Genome sequencing and assembly of the regulated plant pathogen Lachnellula willkommii and related sister species for the development of diagnostic species identification markers.</title>
        <authorList>
            <person name="Giroux E."/>
            <person name="Bilodeau G."/>
        </authorList>
    </citation>
    <scope>NUCLEOTIDE SEQUENCE [LARGE SCALE GENOMIC DNA]</scope>
    <source>
        <strain evidence="3 4">CBS 160.35</strain>
    </source>
</reference>
<dbReference type="PANTHER" id="PTHR42810:SF2">
    <property type="entry name" value="PURINE PERMEASE C1399.01C-RELATED"/>
    <property type="match status" value="1"/>
</dbReference>
<dbReference type="OrthoDB" id="1641903at2759"/>
<dbReference type="GO" id="GO:0000324">
    <property type="term" value="C:fungal-type vacuole"/>
    <property type="evidence" value="ECO:0007669"/>
    <property type="project" value="TreeGrafter"/>
</dbReference>
<comment type="caution">
    <text evidence="3">The sequence shown here is derived from an EMBL/GenBank/DDBJ whole genome shotgun (WGS) entry which is preliminary data.</text>
</comment>
<comment type="similarity">
    <text evidence="1">Belongs to the nucleobase:cation symporter-2 (NCS2) (TC 2.A.40) family.</text>
</comment>
<dbReference type="GO" id="GO:0042907">
    <property type="term" value="F:xanthine transmembrane transporter activity"/>
    <property type="evidence" value="ECO:0007669"/>
    <property type="project" value="TreeGrafter"/>
</dbReference>
<dbReference type="PANTHER" id="PTHR42810">
    <property type="entry name" value="PURINE PERMEASE C1399.01C-RELATED"/>
    <property type="match status" value="1"/>
</dbReference>
<gene>
    <name evidence="3" type="ORF">LOCC1_G008890</name>
</gene>
<dbReference type="Proteomes" id="UP000443090">
    <property type="component" value="Unassembled WGS sequence"/>
</dbReference>
<evidence type="ECO:0000256" key="1">
    <source>
        <dbReference type="ARBA" id="ARBA00008821"/>
    </source>
</evidence>
<accession>A0A8H8RJI4</accession>
<evidence type="ECO:0000313" key="3">
    <source>
        <dbReference type="EMBL" id="TVY35213.1"/>
    </source>
</evidence>